<sequence length="65" mass="7274">ITPFLFASNLFYTKAVKPSPLLFASRTRVAPFCCRRPKQPSIVFLVLPLLPYTRPLATVTTVHLG</sequence>
<proteinExistence type="predicted"/>
<dbReference type="Proteomes" id="UP000887565">
    <property type="component" value="Unplaced"/>
</dbReference>
<organism evidence="1 2">
    <name type="scientific">Romanomermis culicivorax</name>
    <name type="common">Nematode worm</name>
    <dbReference type="NCBI Taxonomy" id="13658"/>
    <lineage>
        <taxon>Eukaryota</taxon>
        <taxon>Metazoa</taxon>
        <taxon>Ecdysozoa</taxon>
        <taxon>Nematoda</taxon>
        <taxon>Enoplea</taxon>
        <taxon>Dorylaimia</taxon>
        <taxon>Mermithida</taxon>
        <taxon>Mermithoidea</taxon>
        <taxon>Mermithidae</taxon>
        <taxon>Romanomermis</taxon>
    </lineage>
</organism>
<protein>
    <submittedName>
        <fullName evidence="2">Uncharacterized protein</fullName>
    </submittedName>
</protein>
<dbReference type="AlphaFoldDB" id="A0A915IRM6"/>
<accession>A0A915IRM6</accession>
<reference evidence="2" key="1">
    <citation type="submission" date="2022-11" db="UniProtKB">
        <authorList>
            <consortium name="WormBaseParasite"/>
        </authorList>
    </citation>
    <scope>IDENTIFICATION</scope>
</reference>
<keyword evidence="1" id="KW-1185">Reference proteome</keyword>
<evidence type="ECO:0000313" key="2">
    <source>
        <dbReference type="WBParaSite" id="nRc.2.0.1.t16520-RA"/>
    </source>
</evidence>
<name>A0A915IRM6_ROMCU</name>
<dbReference type="WBParaSite" id="nRc.2.0.1.t16520-RA">
    <property type="protein sequence ID" value="nRc.2.0.1.t16520-RA"/>
    <property type="gene ID" value="nRc.2.0.1.g16520"/>
</dbReference>
<evidence type="ECO:0000313" key="1">
    <source>
        <dbReference type="Proteomes" id="UP000887565"/>
    </source>
</evidence>